<sequence>NRYELKQERFGLDIRKNFFPMRTVKQWKRLPREVVQSPSMEGFKTQLEKALNNLV</sequence>
<reference evidence="1 2" key="1">
    <citation type="submission" date="2014-04" db="EMBL/GenBank/DDBJ databases">
        <title>Genome evolution of avian class.</title>
        <authorList>
            <person name="Zhang G."/>
            <person name="Li C."/>
        </authorList>
    </citation>
    <scope>NUCLEOTIDE SEQUENCE [LARGE SCALE GENOMIC DNA]</scope>
    <source>
        <strain evidence="1">BGI_N308</strain>
    </source>
</reference>
<feature type="non-terminal residue" evidence="1">
    <location>
        <position position="55"/>
    </location>
</feature>
<organism evidence="1 2">
    <name type="scientific">Struthio camelus australis</name>
    <dbReference type="NCBI Taxonomy" id="441894"/>
    <lineage>
        <taxon>Eukaryota</taxon>
        <taxon>Metazoa</taxon>
        <taxon>Chordata</taxon>
        <taxon>Craniata</taxon>
        <taxon>Vertebrata</taxon>
        <taxon>Euteleostomi</taxon>
        <taxon>Archelosauria</taxon>
        <taxon>Archosauria</taxon>
        <taxon>Dinosauria</taxon>
        <taxon>Saurischia</taxon>
        <taxon>Theropoda</taxon>
        <taxon>Coelurosauria</taxon>
        <taxon>Aves</taxon>
        <taxon>Palaeognathae</taxon>
        <taxon>Struthioniformes</taxon>
        <taxon>Struthionidae</taxon>
        <taxon>Struthio</taxon>
    </lineage>
</organism>
<dbReference type="AlphaFoldDB" id="A0A093JUU9"/>
<evidence type="ECO:0000313" key="1">
    <source>
        <dbReference type="EMBL" id="KFV82324.1"/>
    </source>
</evidence>
<gene>
    <name evidence="1" type="ORF">N308_00503</name>
</gene>
<dbReference type="Proteomes" id="UP000053584">
    <property type="component" value="Unassembled WGS sequence"/>
</dbReference>
<feature type="non-terminal residue" evidence="1">
    <location>
        <position position="1"/>
    </location>
</feature>
<accession>A0A093JUU9</accession>
<name>A0A093JUU9_STRCA</name>
<proteinExistence type="predicted"/>
<dbReference type="EMBL" id="KL206442">
    <property type="protein sequence ID" value="KFV82324.1"/>
    <property type="molecule type" value="Genomic_DNA"/>
</dbReference>
<evidence type="ECO:0000313" key="2">
    <source>
        <dbReference type="Proteomes" id="UP000053584"/>
    </source>
</evidence>
<keyword evidence="2" id="KW-1185">Reference proteome</keyword>
<protein>
    <submittedName>
        <fullName evidence="1">Uncharacterized protein</fullName>
    </submittedName>
</protein>